<reference evidence="1" key="1">
    <citation type="journal article" date="2020" name="mSystems">
        <title>Genome- and Community-Level Interaction Insights into Carbon Utilization and Element Cycling Functions of Hydrothermarchaeota in Hydrothermal Sediment.</title>
        <authorList>
            <person name="Zhou Z."/>
            <person name="Liu Y."/>
            <person name="Xu W."/>
            <person name="Pan J."/>
            <person name="Luo Z.H."/>
            <person name="Li M."/>
        </authorList>
    </citation>
    <scope>NUCLEOTIDE SEQUENCE [LARGE SCALE GENOMIC DNA]</scope>
    <source>
        <strain evidence="1">SpSt-605</strain>
    </source>
</reference>
<organism evidence="1">
    <name type="scientific">Caldimicrobium thiodismutans</name>
    <dbReference type="NCBI Taxonomy" id="1653476"/>
    <lineage>
        <taxon>Bacteria</taxon>
        <taxon>Pseudomonadati</taxon>
        <taxon>Thermodesulfobacteriota</taxon>
        <taxon>Thermodesulfobacteria</taxon>
        <taxon>Thermodesulfobacteriales</taxon>
        <taxon>Thermodesulfobacteriaceae</taxon>
        <taxon>Caldimicrobium</taxon>
    </lineage>
</organism>
<protein>
    <submittedName>
        <fullName evidence="1">Uncharacterized protein</fullName>
    </submittedName>
</protein>
<dbReference type="AlphaFoldDB" id="A0A832LY23"/>
<accession>A0A832LY23</accession>
<name>A0A832LY23_9BACT</name>
<comment type="caution">
    <text evidence="1">The sequence shown here is derived from an EMBL/GenBank/DDBJ whole genome shotgun (WGS) entry which is preliminary data.</text>
</comment>
<dbReference type="EMBL" id="DSZU01000133">
    <property type="protein sequence ID" value="HGV55855.1"/>
    <property type="molecule type" value="Genomic_DNA"/>
</dbReference>
<gene>
    <name evidence="1" type="ORF">ENT73_07255</name>
</gene>
<sequence>MANKYNTIKREDNRLVTLKHLFLLEERKKERAVYKLYYFINHYQLVSYDQFLVLEDQIINGTDPSFWSLLKEGLEKNKLILANLLSELEEEGFKTLKDLKDLPQGYLSKSFHTVAHFLDGFFGIDSYFYNLVEDSHWVSPSLKKALNLKPKDYYLLPCEGIINEPERKFETLMPRSFLNKP</sequence>
<evidence type="ECO:0000313" key="1">
    <source>
        <dbReference type="EMBL" id="HGV55855.1"/>
    </source>
</evidence>
<proteinExistence type="predicted"/>